<evidence type="ECO:0000313" key="1">
    <source>
        <dbReference type="EMBL" id="SOQ34569.1"/>
    </source>
</evidence>
<name>A0A2H1V175_SPOFR</name>
<reference evidence="1" key="1">
    <citation type="submission" date="2016-07" db="EMBL/GenBank/DDBJ databases">
        <authorList>
            <person name="Bretaudeau A."/>
        </authorList>
    </citation>
    <scope>NUCLEOTIDE SEQUENCE</scope>
    <source>
        <strain evidence="1">Rice</strain>
        <tissue evidence="1">Whole body</tissue>
    </source>
</reference>
<protein>
    <submittedName>
        <fullName evidence="1">SFRICE_009374</fullName>
    </submittedName>
</protein>
<gene>
    <name evidence="1" type="ORF">SFRICE_009374</name>
</gene>
<proteinExistence type="predicted"/>
<accession>A0A2H1V175</accession>
<sequence length="107" mass="12440">MLTEVVWYKPVKEQTDHLLKKKNKFVNSTNNNTSIPLHNYMPTLHKAPNIRHLAQAIGTQYGRLILQLTTRAIGGVQMDSTCRLSTKLDGFWKFLVRLERSRLYILD</sequence>
<dbReference type="EMBL" id="ODYU01000193">
    <property type="protein sequence ID" value="SOQ34569.1"/>
    <property type="molecule type" value="Genomic_DNA"/>
</dbReference>
<organism evidence="1">
    <name type="scientific">Spodoptera frugiperda</name>
    <name type="common">Fall armyworm</name>
    <dbReference type="NCBI Taxonomy" id="7108"/>
    <lineage>
        <taxon>Eukaryota</taxon>
        <taxon>Metazoa</taxon>
        <taxon>Ecdysozoa</taxon>
        <taxon>Arthropoda</taxon>
        <taxon>Hexapoda</taxon>
        <taxon>Insecta</taxon>
        <taxon>Pterygota</taxon>
        <taxon>Neoptera</taxon>
        <taxon>Endopterygota</taxon>
        <taxon>Lepidoptera</taxon>
        <taxon>Glossata</taxon>
        <taxon>Ditrysia</taxon>
        <taxon>Noctuoidea</taxon>
        <taxon>Noctuidae</taxon>
        <taxon>Amphipyrinae</taxon>
        <taxon>Spodoptera</taxon>
    </lineage>
</organism>
<dbReference type="AlphaFoldDB" id="A0A2H1V175"/>